<dbReference type="InterPro" id="IPR036397">
    <property type="entry name" value="RNaseH_sf"/>
</dbReference>
<keyword evidence="1" id="KW-1185">Reference proteome</keyword>
<proteinExistence type="predicted"/>
<dbReference type="AlphaFoldDB" id="A0A0N5BRN8"/>
<dbReference type="Gene3D" id="3.30.420.10">
    <property type="entry name" value="Ribonuclease H-like superfamily/Ribonuclease H"/>
    <property type="match status" value="1"/>
</dbReference>
<organism evidence="1 2">
    <name type="scientific">Strongyloides papillosus</name>
    <name type="common">Intestinal threadworm</name>
    <dbReference type="NCBI Taxonomy" id="174720"/>
    <lineage>
        <taxon>Eukaryota</taxon>
        <taxon>Metazoa</taxon>
        <taxon>Ecdysozoa</taxon>
        <taxon>Nematoda</taxon>
        <taxon>Chromadorea</taxon>
        <taxon>Rhabditida</taxon>
        <taxon>Tylenchina</taxon>
        <taxon>Panagrolaimomorpha</taxon>
        <taxon>Strongyloidoidea</taxon>
        <taxon>Strongyloididae</taxon>
        <taxon>Strongyloides</taxon>
    </lineage>
</organism>
<dbReference type="Proteomes" id="UP000046392">
    <property type="component" value="Unplaced"/>
</dbReference>
<dbReference type="GO" id="GO:0003676">
    <property type="term" value="F:nucleic acid binding"/>
    <property type="evidence" value="ECO:0007669"/>
    <property type="project" value="InterPro"/>
</dbReference>
<sequence>MIKFSRYEHNGSEELINSANNPISNLKLDNDKCFLNKVFISFILSKKITLNCSVNYEHYTNGASERTICSIKSNLAKFKDKGETETLHKALDRHTETINKNCYFPNHKFTAFQGRKKGMHEITTNSIRETKKCINKIPHNIVLPCKDYVLLRFHLSKKE</sequence>
<dbReference type="SUPFAM" id="SSF53098">
    <property type="entry name" value="Ribonuclease H-like"/>
    <property type="match status" value="1"/>
</dbReference>
<protein>
    <submittedName>
        <fullName evidence="2">Integrase catalytic domain-containing protein</fullName>
    </submittedName>
</protein>
<reference evidence="2" key="1">
    <citation type="submission" date="2017-02" db="UniProtKB">
        <authorList>
            <consortium name="WormBaseParasite"/>
        </authorList>
    </citation>
    <scope>IDENTIFICATION</scope>
</reference>
<name>A0A0N5BRN8_STREA</name>
<accession>A0A0N5BRN8</accession>
<evidence type="ECO:0000313" key="1">
    <source>
        <dbReference type="Proteomes" id="UP000046392"/>
    </source>
</evidence>
<dbReference type="WBParaSite" id="SPAL_0000853325.1">
    <property type="protein sequence ID" value="SPAL_0000853325.1"/>
    <property type="gene ID" value="SPAL_0000853325"/>
</dbReference>
<dbReference type="InterPro" id="IPR012337">
    <property type="entry name" value="RNaseH-like_sf"/>
</dbReference>
<evidence type="ECO:0000313" key="2">
    <source>
        <dbReference type="WBParaSite" id="SPAL_0000853325.1"/>
    </source>
</evidence>